<proteinExistence type="inferred from homology"/>
<dbReference type="PATRIC" id="fig|1110509.7.peg.2072"/>
<feature type="transmembrane region" description="Helical" evidence="9">
    <location>
        <begin position="15"/>
        <end position="35"/>
    </location>
</feature>
<evidence type="ECO:0000256" key="1">
    <source>
        <dbReference type="ARBA" id="ARBA00004651"/>
    </source>
</evidence>
<evidence type="ECO:0000256" key="6">
    <source>
        <dbReference type="ARBA" id="ARBA00022989"/>
    </source>
</evidence>
<organism evidence="11 12">
    <name type="scientific">Methanothrix harundinacea (strain 6Ac)</name>
    <name type="common">Methanosaeta harundinacea</name>
    <dbReference type="NCBI Taxonomy" id="1110509"/>
    <lineage>
        <taxon>Archaea</taxon>
        <taxon>Methanobacteriati</taxon>
        <taxon>Methanobacteriota</taxon>
        <taxon>Stenosarchaea group</taxon>
        <taxon>Methanomicrobia</taxon>
        <taxon>Methanotrichales</taxon>
        <taxon>Methanotrichaceae</taxon>
        <taxon>Methanothrix</taxon>
    </lineage>
</organism>
<keyword evidence="6 9" id="KW-1133">Transmembrane helix</keyword>
<feature type="transmembrane region" description="Helical" evidence="9">
    <location>
        <begin position="219"/>
        <end position="245"/>
    </location>
</feature>
<dbReference type="InterPro" id="IPR048634">
    <property type="entry name" value="SecD_SecF_C"/>
</dbReference>
<comment type="similarity">
    <text evidence="9">Belongs to the SecD/SecF family. SecF subfamily.</text>
</comment>
<dbReference type="InterPro" id="IPR022813">
    <property type="entry name" value="SecD/SecF_arch_bac"/>
</dbReference>
<reference evidence="11 12" key="1">
    <citation type="journal article" date="2012" name="PLoS ONE">
        <title>The genome characteristics and predicted function of methyl-group oxidation pathway in the obligate aceticlastic methanogens, Methanosaeta spp.</title>
        <authorList>
            <person name="Zhu J."/>
            <person name="Zheng H."/>
            <person name="Ai G."/>
            <person name="Zhang G."/>
            <person name="Liu D."/>
            <person name="Liu X."/>
            <person name="Dong X."/>
        </authorList>
    </citation>
    <scope>NUCLEOTIDE SEQUENCE [LARGE SCALE GENOMIC DNA]</scope>
    <source>
        <strain evidence="11 12">6Ac</strain>
    </source>
</reference>
<dbReference type="GO" id="GO:0065002">
    <property type="term" value="P:intracellular protein transmembrane transport"/>
    <property type="evidence" value="ECO:0007669"/>
    <property type="project" value="UniProtKB-UniRule"/>
</dbReference>
<dbReference type="InterPro" id="IPR024921">
    <property type="entry name" value="SecF_arc"/>
</dbReference>
<keyword evidence="7 9" id="KW-0811">Translocation</keyword>
<evidence type="ECO:0000256" key="2">
    <source>
        <dbReference type="ARBA" id="ARBA00022448"/>
    </source>
</evidence>
<dbReference type="AlphaFoldDB" id="G7WQ33"/>
<sequence>MDPETFISKYEPKKMVAISLAVLAVALSILGFTYLKTGSPVNLGVEFTGGTIITVPVAESEGEIAAKLANYPVTDIRDVGHRYMIQLGPMDEAKYRELSAMIEAEYEEPEIKYMGPVYSTRLQEQAKKYIPLSFLFMAVVIFLIFRTPFVALTVILAAFSDIMITAACMNIAGVKLSLGTVAALLMLIGYSVDSNILLNNRVLKRKGRTEDKVVGAFRTGIAMTSTTFSAIFALFLVSTFSYLVSSSFTQINILFDISTVLLFGLLAGLMNTWVMNSNALRWYLARPKKSTSGRKRR</sequence>
<dbReference type="GO" id="GO:0006605">
    <property type="term" value="P:protein targeting"/>
    <property type="evidence" value="ECO:0007669"/>
    <property type="project" value="UniProtKB-UniRule"/>
</dbReference>
<keyword evidence="8 9" id="KW-0472">Membrane</keyword>
<evidence type="ECO:0000256" key="4">
    <source>
        <dbReference type="ARBA" id="ARBA00022692"/>
    </source>
</evidence>
<keyword evidence="12" id="KW-1185">Reference proteome</keyword>
<dbReference type="KEGG" id="mhi:Mhar_1868"/>
<dbReference type="OrthoDB" id="85411at2157"/>
<feature type="transmembrane region" description="Helical" evidence="9">
    <location>
        <begin position="129"/>
        <end position="145"/>
    </location>
</feature>
<keyword evidence="4 9" id="KW-0812">Transmembrane</keyword>
<dbReference type="RefSeq" id="WP_014587403.1">
    <property type="nucleotide sequence ID" value="NC_017527.1"/>
</dbReference>
<evidence type="ECO:0000256" key="5">
    <source>
        <dbReference type="ARBA" id="ARBA00022927"/>
    </source>
</evidence>
<dbReference type="HOGENOM" id="CLU_060478_0_0_2"/>
<evidence type="ECO:0000256" key="7">
    <source>
        <dbReference type="ARBA" id="ARBA00023010"/>
    </source>
</evidence>
<dbReference type="InterPro" id="IPR022646">
    <property type="entry name" value="SecD/SecF_CS"/>
</dbReference>
<name>G7WQ33_METH6</name>
<dbReference type="GO" id="GO:0005886">
    <property type="term" value="C:plasma membrane"/>
    <property type="evidence" value="ECO:0007669"/>
    <property type="project" value="UniProtKB-SubCell"/>
</dbReference>
<keyword evidence="5 9" id="KW-0653">Protein transport</keyword>
<comment type="caution">
    <text evidence="9">Lacks conserved residue(s) required for the propagation of feature annotation.</text>
</comment>
<keyword evidence="3 9" id="KW-1003">Cell membrane</keyword>
<evidence type="ECO:0000256" key="8">
    <source>
        <dbReference type="ARBA" id="ARBA00023136"/>
    </source>
</evidence>
<dbReference type="Pfam" id="PF07549">
    <property type="entry name" value="Sec_GG"/>
    <property type="match status" value="1"/>
</dbReference>
<dbReference type="Gene3D" id="1.20.1640.10">
    <property type="entry name" value="Multidrug efflux transporter AcrB transmembrane domain"/>
    <property type="match status" value="1"/>
</dbReference>
<evidence type="ECO:0000313" key="11">
    <source>
        <dbReference type="EMBL" id="AET65225.1"/>
    </source>
</evidence>
<dbReference type="PANTHER" id="PTHR30081:SF8">
    <property type="entry name" value="PROTEIN TRANSLOCASE SUBUNIT SECF"/>
    <property type="match status" value="1"/>
</dbReference>
<protein>
    <recommendedName>
        <fullName evidence="9">Protein-export membrane protein SecF</fullName>
    </recommendedName>
</protein>
<comment type="subcellular location">
    <subcellularLocation>
        <location evidence="1 9">Cell membrane</location>
        <topology evidence="1 9">Multi-pass membrane protein</topology>
    </subcellularLocation>
</comment>
<evidence type="ECO:0000256" key="9">
    <source>
        <dbReference type="HAMAP-Rule" id="MF_01464"/>
    </source>
</evidence>
<dbReference type="Pfam" id="PF02355">
    <property type="entry name" value="SecD_SecF_C"/>
    <property type="match status" value="1"/>
</dbReference>
<dbReference type="STRING" id="1110509.Mhar_1868"/>
<accession>G7WQ33</accession>
<comment type="function">
    <text evidence="9">Involved in protein export.</text>
</comment>
<dbReference type="EMBL" id="CP003117">
    <property type="protein sequence ID" value="AET65225.1"/>
    <property type="molecule type" value="Genomic_DNA"/>
</dbReference>
<dbReference type="GeneID" id="12511040"/>
<dbReference type="SUPFAM" id="SSF82866">
    <property type="entry name" value="Multidrug efflux transporter AcrB transmembrane domain"/>
    <property type="match status" value="1"/>
</dbReference>
<keyword evidence="2 9" id="KW-0813">Transport</keyword>
<dbReference type="NCBIfam" id="NF006354">
    <property type="entry name" value="PRK08578.1-2"/>
    <property type="match status" value="1"/>
</dbReference>
<comment type="subunit">
    <text evidence="9">Part of the protein translocation apparatus. Forms a complex with SecD.</text>
</comment>
<evidence type="ECO:0000256" key="3">
    <source>
        <dbReference type="ARBA" id="ARBA00022475"/>
    </source>
</evidence>
<dbReference type="HAMAP" id="MF_01464_A">
    <property type="entry name" value="SecF_A"/>
    <property type="match status" value="1"/>
</dbReference>
<feature type="transmembrane region" description="Helical" evidence="9">
    <location>
        <begin position="251"/>
        <end position="274"/>
    </location>
</feature>
<feature type="domain" description="Protein export membrane protein SecD/SecF C-terminal" evidence="10">
    <location>
        <begin position="100"/>
        <end position="284"/>
    </location>
</feature>
<feature type="transmembrane region" description="Helical" evidence="9">
    <location>
        <begin position="178"/>
        <end position="198"/>
    </location>
</feature>
<dbReference type="PANTHER" id="PTHR30081">
    <property type="entry name" value="PROTEIN-EXPORT MEMBRANE PROTEIN SEC"/>
    <property type="match status" value="1"/>
</dbReference>
<evidence type="ECO:0000313" key="12">
    <source>
        <dbReference type="Proteomes" id="UP000005877"/>
    </source>
</evidence>
<gene>
    <name evidence="9" type="primary">secF</name>
    <name evidence="11" type="ordered locus">Mhar_1868</name>
</gene>
<dbReference type="Proteomes" id="UP000005877">
    <property type="component" value="Chromosome"/>
</dbReference>
<evidence type="ECO:0000259" key="10">
    <source>
        <dbReference type="Pfam" id="PF02355"/>
    </source>
</evidence>